<dbReference type="EMBL" id="FOMR01000006">
    <property type="protein sequence ID" value="SFD94411.1"/>
    <property type="molecule type" value="Genomic_DNA"/>
</dbReference>
<dbReference type="AlphaFoldDB" id="A0A1I1WHE0"/>
<dbReference type="Proteomes" id="UP000199474">
    <property type="component" value="Unassembled WGS sequence"/>
</dbReference>
<accession>A0A1I1WHE0</accession>
<dbReference type="InterPro" id="IPR021415">
    <property type="entry name" value="SAV0927-like"/>
</dbReference>
<gene>
    <name evidence="1" type="ORF">SAMN05216238_10660</name>
</gene>
<evidence type="ECO:0000313" key="2">
    <source>
        <dbReference type="Proteomes" id="UP000199474"/>
    </source>
</evidence>
<reference evidence="2" key="1">
    <citation type="submission" date="2016-10" db="EMBL/GenBank/DDBJ databases">
        <authorList>
            <person name="Varghese N."/>
            <person name="Submissions S."/>
        </authorList>
    </citation>
    <scope>NUCLEOTIDE SEQUENCE [LARGE SCALE GENOMIC DNA]</scope>
    <source>
        <strain evidence="2">DSM 22530</strain>
    </source>
</reference>
<proteinExistence type="predicted"/>
<organism evidence="1 2">
    <name type="scientific">Lentibacillus persicus</name>
    <dbReference type="NCBI Taxonomy" id="640948"/>
    <lineage>
        <taxon>Bacteria</taxon>
        <taxon>Bacillati</taxon>
        <taxon>Bacillota</taxon>
        <taxon>Bacilli</taxon>
        <taxon>Bacillales</taxon>
        <taxon>Bacillaceae</taxon>
        <taxon>Lentibacillus</taxon>
    </lineage>
</organism>
<dbReference type="STRING" id="640948.SAMN05216238_10660"/>
<dbReference type="Pfam" id="PF11256">
    <property type="entry name" value="SAV0927-like"/>
    <property type="match status" value="1"/>
</dbReference>
<evidence type="ECO:0008006" key="3">
    <source>
        <dbReference type="Google" id="ProtNLM"/>
    </source>
</evidence>
<protein>
    <recommendedName>
        <fullName evidence="3">DUF3055 domain-containing protein</fullName>
    </recommendedName>
</protein>
<evidence type="ECO:0000313" key="1">
    <source>
        <dbReference type="EMBL" id="SFD94411.1"/>
    </source>
</evidence>
<name>A0A1I1WHE0_9BACI</name>
<keyword evidence="2" id="KW-1185">Reference proteome</keyword>
<sequence>MTLTFNFGVLIVKNKFDYLKDETVTKEMRYISFMGNLQRYDFAFMENEESPEKYTVINLQKNRFAVLGRDDLDEEGHIEHIFHESPMEADEIREFLKEVLQ</sequence>